<dbReference type="InterPro" id="IPR009163">
    <property type="entry name" value="Ap4A_phos1/2"/>
</dbReference>
<comment type="caution">
    <text evidence="4">The sequence shown here is derived from an EMBL/GenBank/DDBJ whole genome shotgun (WGS) entry which is preliminary data.</text>
</comment>
<dbReference type="PIRSF" id="PIRSF000846">
    <property type="entry name" value="ATP_adenylyltr"/>
    <property type="match status" value="1"/>
</dbReference>
<dbReference type="PANTHER" id="PTHR38420:SF1">
    <property type="entry name" value="PUTATIVE (AFU_ORTHOLOGUE AFUA_5G14690)-RELATED"/>
    <property type="match status" value="1"/>
</dbReference>
<dbReference type="GO" id="GO:0009117">
    <property type="term" value="P:nucleotide metabolic process"/>
    <property type="evidence" value="ECO:0007669"/>
    <property type="project" value="InterPro"/>
</dbReference>
<dbReference type="AlphaFoldDB" id="A0A066S0H0"/>
<dbReference type="InterPro" id="IPR019200">
    <property type="entry name" value="ATP_adenylylTrfase_C"/>
</dbReference>
<evidence type="ECO:0000313" key="5">
    <source>
        <dbReference type="Proteomes" id="UP000027192"/>
    </source>
</evidence>
<evidence type="ECO:0000259" key="2">
    <source>
        <dbReference type="Pfam" id="PF09830"/>
    </source>
</evidence>
<evidence type="ECO:0000259" key="3">
    <source>
        <dbReference type="Pfam" id="PF19327"/>
    </source>
</evidence>
<dbReference type="SUPFAM" id="SSF54197">
    <property type="entry name" value="HIT-like"/>
    <property type="match status" value="1"/>
</dbReference>
<feature type="active site" description="Nucleophile" evidence="1">
    <location>
        <position position="140"/>
    </location>
</feature>
<keyword evidence="5" id="KW-1185">Reference proteome</keyword>
<dbReference type="InterPro" id="IPR045759">
    <property type="entry name" value="Ap4A_phos1/2_N"/>
</dbReference>
<accession>A0A066S0H0</accession>
<feature type="domain" description="ATP adenylyltransferase C-terminal" evidence="2">
    <location>
        <begin position="158"/>
        <end position="257"/>
    </location>
</feature>
<name>A0A066S0H0_9GAMM</name>
<dbReference type="RefSeq" id="WP_036747764.1">
    <property type="nucleotide sequence ID" value="NZ_JAGSGC010000001.1"/>
</dbReference>
<dbReference type="GO" id="GO:0003877">
    <property type="term" value="F:ATP:ADP adenylyltransferase activity"/>
    <property type="evidence" value="ECO:0007669"/>
    <property type="project" value="InterPro"/>
</dbReference>
<reference evidence="4 5" key="1">
    <citation type="submission" date="2014-04" db="EMBL/GenBank/DDBJ databases">
        <title>Draft genome sequence of Photobacterium halotolerans S2753: a solonamide, ngercheumicin and holomycin producer.</title>
        <authorList>
            <person name="Machado H.R."/>
            <person name="Gram L."/>
        </authorList>
    </citation>
    <scope>NUCLEOTIDE SEQUENCE [LARGE SCALE GENOMIC DNA]</scope>
    <source>
        <strain evidence="4 5">S2753</strain>
    </source>
</reference>
<gene>
    <name evidence="4" type="ORF">EA58_00860</name>
</gene>
<dbReference type="InterPro" id="IPR043171">
    <property type="entry name" value="Ap4A_phos1/2-like"/>
</dbReference>
<proteinExistence type="predicted"/>
<feature type="domain" description="Ap4A phosphorylase 1/2 N-terminal" evidence="3">
    <location>
        <begin position="3"/>
        <end position="148"/>
    </location>
</feature>
<evidence type="ECO:0000256" key="1">
    <source>
        <dbReference type="PIRSR" id="PIRSR000846-1"/>
    </source>
</evidence>
<dbReference type="STRING" id="1654360.EA58_00860"/>
<protein>
    <submittedName>
        <fullName evidence="4">Phosphorylase</fullName>
    </submittedName>
</protein>
<sequence length="264" mass="29667">MNWKLAEQVAKKALADGSLMPITTEAETISEQGVDYLGHVVTENAGKKLQGLMSKPTENPFLPYEKSMYVCEAGEHHVCLLNKFPVISPHLLICSKAFVPQESPLSWEDWHAWLGGFTHPDVFGFYNSGPLAGASQPHRHLQLVRSDIPLEKVIAGGKLPFKHCLYLVEAMTTDELYEAYLQGMRRLSLIEAGGEVCKPHNILLTERWLLILPRSANNIEGLFANGMNYSGRFLVKRPEQLVWLQQYGLMRFLLECSESSAINN</sequence>
<organism evidence="4 5">
    <name type="scientific">Photobacterium galatheae</name>
    <dbReference type="NCBI Taxonomy" id="1654360"/>
    <lineage>
        <taxon>Bacteria</taxon>
        <taxon>Pseudomonadati</taxon>
        <taxon>Pseudomonadota</taxon>
        <taxon>Gammaproteobacteria</taxon>
        <taxon>Vibrionales</taxon>
        <taxon>Vibrionaceae</taxon>
        <taxon>Photobacterium</taxon>
    </lineage>
</organism>
<dbReference type="Pfam" id="PF19327">
    <property type="entry name" value="Ap4A_phos_N"/>
    <property type="match status" value="1"/>
</dbReference>
<evidence type="ECO:0000313" key="4">
    <source>
        <dbReference type="EMBL" id="KDM93447.1"/>
    </source>
</evidence>
<dbReference type="Proteomes" id="UP000027192">
    <property type="component" value="Unassembled WGS sequence"/>
</dbReference>
<dbReference type="Gene3D" id="3.30.428.70">
    <property type="match status" value="1"/>
</dbReference>
<dbReference type="GO" id="GO:0005524">
    <property type="term" value="F:ATP binding"/>
    <property type="evidence" value="ECO:0007669"/>
    <property type="project" value="InterPro"/>
</dbReference>
<dbReference type="InterPro" id="IPR036265">
    <property type="entry name" value="HIT-like_sf"/>
</dbReference>
<dbReference type="PANTHER" id="PTHR38420">
    <property type="entry name" value="AP-4-A PHOSPHORYLASE II"/>
    <property type="match status" value="1"/>
</dbReference>
<dbReference type="EMBL" id="JMIB01000002">
    <property type="protein sequence ID" value="KDM93447.1"/>
    <property type="molecule type" value="Genomic_DNA"/>
</dbReference>
<dbReference type="Pfam" id="PF09830">
    <property type="entry name" value="ATP_transf"/>
    <property type="match status" value="1"/>
</dbReference>
<dbReference type="OrthoDB" id="421767at2"/>